<dbReference type="EMBL" id="MCFA01000198">
    <property type="protein sequence ID" value="ORX99420.1"/>
    <property type="molecule type" value="Genomic_DNA"/>
</dbReference>
<accession>A0A1Y1YN16</accession>
<evidence type="ECO:0000313" key="1">
    <source>
        <dbReference type="EMBL" id="ORX99420.1"/>
    </source>
</evidence>
<evidence type="ECO:0000313" key="2">
    <source>
        <dbReference type="Proteomes" id="UP000193144"/>
    </source>
</evidence>
<protein>
    <submittedName>
        <fullName evidence="1">Uncharacterized protein</fullName>
    </submittedName>
</protein>
<keyword evidence="2" id="KW-1185">Reference proteome</keyword>
<dbReference type="Proteomes" id="UP000193144">
    <property type="component" value="Unassembled WGS sequence"/>
</dbReference>
<comment type="caution">
    <text evidence="1">The sequence shown here is derived from an EMBL/GenBank/DDBJ whole genome shotgun (WGS) entry which is preliminary data.</text>
</comment>
<organism evidence="1 2">
    <name type="scientific">Clohesyomyces aquaticus</name>
    <dbReference type="NCBI Taxonomy" id="1231657"/>
    <lineage>
        <taxon>Eukaryota</taxon>
        <taxon>Fungi</taxon>
        <taxon>Dikarya</taxon>
        <taxon>Ascomycota</taxon>
        <taxon>Pezizomycotina</taxon>
        <taxon>Dothideomycetes</taxon>
        <taxon>Pleosporomycetidae</taxon>
        <taxon>Pleosporales</taxon>
        <taxon>Lindgomycetaceae</taxon>
        <taxon>Clohesyomyces</taxon>
    </lineage>
</organism>
<proteinExistence type="predicted"/>
<reference evidence="1 2" key="1">
    <citation type="submission" date="2016-07" db="EMBL/GenBank/DDBJ databases">
        <title>Pervasive Adenine N6-methylation of Active Genes in Fungi.</title>
        <authorList>
            <consortium name="DOE Joint Genome Institute"/>
            <person name="Mondo S.J."/>
            <person name="Dannebaum R.O."/>
            <person name="Kuo R.C."/>
            <person name="Labutti K."/>
            <person name="Haridas S."/>
            <person name="Kuo A."/>
            <person name="Salamov A."/>
            <person name="Ahrendt S.R."/>
            <person name="Lipzen A."/>
            <person name="Sullivan W."/>
            <person name="Andreopoulos W.B."/>
            <person name="Clum A."/>
            <person name="Lindquist E."/>
            <person name="Daum C."/>
            <person name="Ramamoorthy G.K."/>
            <person name="Gryganskyi A."/>
            <person name="Culley D."/>
            <person name="Magnuson J.K."/>
            <person name="James T.Y."/>
            <person name="O'Malley M.A."/>
            <person name="Stajich J.E."/>
            <person name="Spatafora J.W."/>
            <person name="Visel A."/>
            <person name="Grigoriev I.V."/>
        </authorList>
    </citation>
    <scope>NUCLEOTIDE SEQUENCE [LARGE SCALE GENOMIC DNA]</scope>
    <source>
        <strain evidence="1 2">CBS 115471</strain>
    </source>
</reference>
<gene>
    <name evidence="1" type="ORF">BCR34DRAFT_126997</name>
</gene>
<dbReference type="AlphaFoldDB" id="A0A1Y1YN16"/>
<sequence length="157" mass="17765">MDHVTRTPKAFAAGHPARQAQPGSTWRFLHFNPSESAYHSPPLSSLLAIFPRSLDGLQSFCCSFALPRTHISLDSRMGRSYEWCRDIIIKPGPKFFEVDSEDKPRQPFVMLDKEQIHEALSSKWTLVYPSASSLVSDQVAKIQPLEGSILRKWHLSS</sequence>
<name>A0A1Y1YN16_9PLEO</name>